<keyword evidence="7" id="KW-0695">RNA-directed DNA polymerase</keyword>
<reference evidence="13" key="1">
    <citation type="submission" date="2018-02" db="EMBL/GenBank/DDBJ databases">
        <authorList>
            <person name="Cohen D.B."/>
            <person name="Kent A.D."/>
        </authorList>
    </citation>
    <scope>NUCLEOTIDE SEQUENCE</scope>
</reference>
<dbReference type="Gene3D" id="3.10.20.370">
    <property type="match status" value="1"/>
</dbReference>
<dbReference type="PROSITE" id="PS50994">
    <property type="entry name" value="INTEGRASE"/>
    <property type="match status" value="1"/>
</dbReference>
<dbReference type="GO" id="GO:0006508">
    <property type="term" value="P:proteolysis"/>
    <property type="evidence" value="ECO:0007669"/>
    <property type="project" value="UniProtKB-KW"/>
</dbReference>
<keyword evidence="4" id="KW-0378">Hydrolase</keyword>
<dbReference type="InterPro" id="IPR043502">
    <property type="entry name" value="DNA/RNA_pol_sf"/>
</dbReference>
<dbReference type="FunFam" id="3.30.70.270:FF:000020">
    <property type="entry name" value="Transposon Tf2-6 polyprotein-like Protein"/>
    <property type="match status" value="1"/>
</dbReference>
<dbReference type="Pfam" id="PF17921">
    <property type="entry name" value="Integrase_H2C2"/>
    <property type="match status" value="1"/>
</dbReference>
<keyword evidence="8" id="KW-0239">DNA-directed DNA polymerase</keyword>
<keyword evidence="8" id="KW-0808">Transferase</keyword>
<dbReference type="GO" id="GO:0003887">
    <property type="term" value="F:DNA-directed DNA polymerase activity"/>
    <property type="evidence" value="ECO:0007669"/>
    <property type="project" value="UniProtKB-KW"/>
</dbReference>
<sequence>MRLENLETIGEIAGLLETLVLVWVLLRCTDWQVGRPRWDSFPVDMAQVREQTVQGVTQEIFLKQRPPSFAGGLNPLEAEGWIQKLEKIFEFLGCTDEQKVKFATYMLEGLAEFWWKSEKRLLLGGRTKIEAPITWDKFVESFYEHYFTKTFRAKQAKLFMGFQQGSLSVVEYEAKFTELSRFSPHMVDTEEHKVDKLFDGLNFNFKERVFHGRLPVVGGSGSIMLPLWQIRSFLGDCPVVFPKELPVTTRREYFLLHGTGYFQGSFVAPTDKELMQFKNCWTKGLLAKCLPMGLSLVEGKKDDVPKTAFRIRYGHYEFLVMPFGLTNAPAVFMDLMNRVFQPYLDQFVVVFIDDILIYSKSLEKHEQHLRVVLQTLRDHKLYVKLKKCEFWLESDAFLGHVISKDGILVDPKKVEAIVNWERPKDVREIRSFLGLTGYYRRFIEGFSKLSLPMTRLTRKGATFEWTTECEDSFQELKRRLTTAPVLTLPSSAEEFVIYSDASRNGLGCVLMQNGKVIAYASRQLKPYEQNYPTHDLELAAIIFTLKTWRHHLYGEPCKVFTDHKSLKKANVVADALSRKPLGQLTCLLTTQKHILADLEKLEIEVRASGTGGTCAYLSVKPMLMDEIIAQQFEDSELYKLRDRVKAKRVIGFQIDEKGVLRHGNRLCVPTYGDFRKRIMEEAHSTPYTVHPGATKMYRDVKAVFWWIGMKNDIAKFVAECLTCQQVNFTLDKLAWLYIQEIVRLNGAPLSIVSDRDPRFTARFWKSLQATMRTTLNFSIAFHPQSDGQSERTIQTLENMLRTCILDLGGRWDDHLPLVEFAYNNSYHSSIEMAPYEALYVRKCRSSICWDEVGERKLLGPEIVQITVSPWKGVARFGKKGKLSPRYVGPFEILERVGPVAYRLALPPALSKIHDVFHVSALRKYIPHPSHVLKQIPMLIQGNLTYEEIPVEILDRKE</sequence>
<dbReference type="GO" id="GO:0046872">
    <property type="term" value="F:metal ion binding"/>
    <property type="evidence" value="ECO:0007669"/>
    <property type="project" value="UniProtKB-KW"/>
</dbReference>
<keyword evidence="2" id="KW-0479">Metal-binding</keyword>
<dbReference type="SUPFAM" id="SSF56672">
    <property type="entry name" value="DNA/RNA polymerases"/>
    <property type="match status" value="1"/>
</dbReference>
<keyword evidence="6" id="KW-0229">DNA integration</keyword>
<feature type="domain" description="Integrase catalytic" evidence="12">
    <location>
        <begin position="687"/>
        <end position="842"/>
    </location>
</feature>
<dbReference type="CDD" id="cd09274">
    <property type="entry name" value="RNase_HI_RT_Ty3"/>
    <property type="match status" value="1"/>
</dbReference>
<dbReference type="InterPro" id="IPR000477">
    <property type="entry name" value="RT_dom"/>
</dbReference>
<dbReference type="Pfam" id="PF17919">
    <property type="entry name" value="RT_RNaseH_2"/>
    <property type="match status" value="1"/>
</dbReference>
<evidence type="ECO:0000313" key="13">
    <source>
        <dbReference type="EMBL" id="SPC83128.1"/>
    </source>
</evidence>
<keyword evidence="9" id="KW-0238">DNA-binding</keyword>
<keyword evidence="11" id="KW-0511">Multifunctional enzyme</keyword>
<dbReference type="InterPro" id="IPR001584">
    <property type="entry name" value="Integrase_cat-core"/>
</dbReference>
<dbReference type="GO" id="GO:0003677">
    <property type="term" value="F:DNA binding"/>
    <property type="evidence" value="ECO:0007669"/>
    <property type="project" value="UniProtKB-KW"/>
</dbReference>
<name>A0A2N9F7L0_FAGSY</name>
<dbReference type="InterPro" id="IPR041577">
    <property type="entry name" value="RT_RNaseH_2"/>
</dbReference>
<dbReference type="GO" id="GO:0004190">
    <property type="term" value="F:aspartic-type endopeptidase activity"/>
    <property type="evidence" value="ECO:0007669"/>
    <property type="project" value="UniProtKB-KW"/>
</dbReference>
<gene>
    <name evidence="13" type="ORF">FSB_LOCUS11010</name>
</gene>
<keyword evidence="10" id="KW-0233">DNA recombination</keyword>
<dbReference type="EMBL" id="OIVN01000624">
    <property type="protein sequence ID" value="SPC83128.1"/>
    <property type="molecule type" value="Genomic_DNA"/>
</dbReference>
<dbReference type="Gene3D" id="3.10.10.10">
    <property type="entry name" value="HIV Type 1 Reverse Transcriptase, subunit A, domain 1"/>
    <property type="match status" value="1"/>
</dbReference>
<dbReference type="InterPro" id="IPR056924">
    <property type="entry name" value="SH3_Tf2-1"/>
</dbReference>
<evidence type="ECO:0000256" key="5">
    <source>
        <dbReference type="ARBA" id="ARBA00022842"/>
    </source>
</evidence>
<dbReference type="GO" id="GO:0015074">
    <property type="term" value="P:DNA integration"/>
    <property type="evidence" value="ECO:0007669"/>
    <property type="project" value="UniProtKB-KW"/>
</dbReference>
<dbReference type="Pfam" id="PF24626">
    <property type="entry name" value="SH3_Tf2-1"/>
    <property type="match status" value="1"/>
</dbReference>
<dbReference type="AlphaFoldDB" id="A0A2N9F7L0"/>
<evidence type="ECO:0000256" key="8">
    <source>
        <dbReference type="ARBA" id="ARBA00022932"/>
    </source>
</evidence>
<evidence type="ECO:0000256" key="9">
    <source>
        <dbReference type="ARBA" id="ARBA00023125"/>
    </source>
</evidence>
<evidence type="ECO:0000256" key="11">
    <source>
        <dbReference type="ARBA" id="ARBA00023268"/>
    </source>
</evidence>
<dbReference type="CDD" id="cd01647">
    <property type="entry name" value="RT_LTR"/>
    <property type="match status" value="1"/>
</dbReference>
<organism evidence="13">
    <name type="scientific">Fagus sylvatica</name>
    <name type="common">Beechnut</name>
    <dbReference type="NCBI Taxonomy" id="28930"/>
    <lineage>
        <taxon>Eukaryota</taxon>
        <taxon>Viridiplantae</taxon>
        <taxon>Streptophyta</taxon>
        <taxon>Embryophyta</taxon>
        <taxon>Tracheophyta</taxon>
        <taxon>Spermatophyta</taxon>
        <taxon>Magnoliopsida</taxon>
        <taxon>eudicotyledons</taxon>
        <taxon>Gunneridae</taxon>
        <taxon>Pentapetalae</taxon>
        <taxon>rosids</taxon>
        <taxon>fabids</taxon>
        <taxon>Fagales</taxon>
        <taxon>Fagaceae</taxon>
        <taxon>Fagus</taxon>
    </lineage>
</organism>
<protein>
    <recommendedName>
        <fullName evidence="12">Integrase catalytic domain-containing protein</fullName>
    </recommendedName>
</protein>
<evidence type="ECO:0000256" key="2">
    <source>
        <dbReference type="ARBA" id="ARBA00022723"/>
    </source>
</evidence>
<keyword evidence="3" id="KW-0064">Aspartyl protease</keyword>
<evidence type="ECO:0000256" key="10">
    <source>
        <dbReference type="ARBA" id="ARBA00023172"/>
    </source>
</evidence>
<dbReference type="GO" id="GO:0003964">
    <property type="term" value="F:RNA-directed DNA polymerase activity"/>
    <property type="evidence" value="ECO:0007669"/>
    <property type="project" value="UniProtKB-KW"/>
</dbReference>
<dbReference type="Pfam" id="PF00078">
    <property type="entry name" value="RVT_1"/>
    <property type="match status" value="1"/>
</dbReference>
<dbReference type="InterPro" id="IPR012337">
    <property type="entry name" value="RNaseH-like_sf"/>
</dbReference>
<keyword evidence="8" id="KW-0548">Nucleotidyltransferase</keyword>
<dbReference type="Pfam" id="PF03732">
    <property type="entry name" value="Retrotrans_gag"/>
    <property type="match status" value="1"/>
</dbReference>
<dbReference type="InterPro" id="IPR043128">
    <property type="entry name" value="Rev_trsase/Diguanyl_cyclase"/>
</dbReference>
<keyword evidence="1" id="KW-0645">Protease</keyword>
<dbReference type="FunFam" id="3.10.20.370:FF:000001">
    <property type="entry name" value="Retrovirus-related Pol polyprotein from transposon 17.6-like protein"/>
    <property type="match status" value="1"/>
</dbReference>
<evidence type="ECO:0000256" key="7">
    <source>
        <dbReference type="ARBA" id="ARBA00022918"/>
    </source>
</evidence>
<dbReference type="FunFam" id="3.30.70.270:FF:000003">
    <property type="entry name" value="Transposon Ty3-G Gag-Pol polyprotein"/>
    <property type="match status" value="1"/>
</dbReference>
<dbReference type="GO" id="GO:0006310">
    <property type="term" value="P:DNA recombination"/>
    <property type="evidence" value="ECO:0007669"/>
    <property type="project" value="UniProtKB-KW"/>
</dbReference>
<dbReference type="InterPro" id="IPR005162">
    <property type="entry name" value="Retrotrans_gag_dom"/>
</dbReference>
<proteinExistence type="predicted"/>
<dbReference type="InterPro" id="IPR041588">
    <property type="entry name" value="Integrase_H2C2"/>
</dbReference>
<evidence type="ECO:0000256" key="3">
    <source>
        <dbReference type="ARBA" id="ARBA00022750"/>
    </source>
</evidence>
<keyword evidence="5" id="KW-0460">Magnesium</keyword>
<dbReference type="Gene3D" id="1.10.340.70">
    <property type="match status" value="1"/>
</dbReference>
<dbReference type="InterPro" id="IPR050951">
    <property type="entry name" value="Retrovirus_Pol_polyprotein"/>
</dbReference>
<dbReference type="PANTHER" id="PTHR37984">
    <property type="entry name" value="PROTEIN CBG26694"/>
    <property type="match status" value="1"/>
</dbReference>
<accession>A0A2N9F7L0</accession>
<dbReference type="Gene3D" id="3.30.70.270">
    <property type="match status" value="2"/>
</dbReference>
<dbReference type="SUPFAM" id="SSF53098">
    <property type="entry name" value="Ribonuclease H-like"/>
    <property type="match status" value="1"/>
</dbReference>
<dbReference type="PANTHER" id="PTHR37984:SF5">
    <property type="entry name" value="PROTEIN NYNRIN-LIKE"/>
    <property type="match status" value="1"/>
</dbReference>
<evidence type="ECO:0000256" key="4">
    <source>
        <dbReference type="ARBA" id="ARBA00022801"/>
    </source>
</evidence>
<evidence type="ECO:0000256" key="6">
    <source>
        <dbReference type="ARBA" id="ARBA00022908"/>
    </source>
</evidence>
<dbReference type="InterPro" id="IPR036397">
    <property type="entry name" value="RNaseH_sf"/>
</dbReference>
<dbReference type="Gene3D" id="3.30.420.10">
    <property type="entry name" value="Ribonuclease H-like superfamily/Ribonuclease H"/>
    <property type="match status" value="1"/>
</dbReference>
<evidence type="ECO:0000259" key="12">
    <source>
        <dbReference type="PROSITE" id="PS50994"/>
    </source>
</evidence>
<evidence type="ECO:0000256" key="1">
    <source>
        <dbReference type="ARBA" id="ARBA00022670"/>
    </source>
</evidence>